<dbReference type="PROSITE" id="PS50109">
    <property type="entry name" value="HIS_KIN"/>
    <property type="match status" value="1"/>
</dbReference>
<dbReference type="Pfam" id="PF08447">
    <property type="entry name" value="PAS_3"/>
    <property type="match status" value="1"/>
</dbReference>
<keyword evidence="3" id="KW-0597">Phosphoprotein</keyword>
<dbReference type="EMBL" id="JBHSXN010000002">
    <property type="protein sequence ID" value="MFC6954006.1"/>
    <property type="molecule type" value="Genomic_DNA"/>
</dbReference>
<dbReference type="InterPro" id="IPR004358">
    <property type="entry name" value="Sig_transdc_His_kin-like_C"/>
</dbReference>
<dbReference type="EC" id="2.7.13.3" evidence="2"/>
<evidence type="ECO:0000313" key="8">
    <source>
        <dbReference type="Proteomes" id="UP001596395"/>
    </source>
</evidence>
<dbReference type="CDD" id="cd00075">
    <property type="entry name" value="HATPase"/>
    <property type="match status" value="1"/>
</dbReference>
<comment type="caution">
    <text evidence="7">The sequence shown here is derived from an EMBL/GenBank/DDBJ whole genome shotgun (WGS) entry which is preliminary data.</text>
</comment>
<dbReference type="InterPro" id="IPR036890">
    <property type="entry name" value="HATPase_C_sf"/>
</dbReference>
<dbReference type="AlphaFoldDB" id="A0ABD5VG10"/>
<sequence>MGERQGRAVEATPRDRAVDAAGVAWWEYDVDTGAFAFDDRKATLGGYEAADFETVEDFAALVHPDDYDAVAAAFEAVVDGDSDTYDVQYRLRTVDGSYRWLRDAGSRSETNPALVSGITLPAAANRERQRVLVDQNEALALVNRIVRHDIRNDLNVLEGWLELIAEDPSLATPDRLAELLTVVDESTTLTESIRDVVTMIEADDDDVETEPVPARSVVLEEVERARAAYPDATVDVGDLPETNVVANALLTSVFRNLIANAIEHADHDDVTVTVDGAVDGDDVTFTVTDDGPGIPDDRKAVLFDATASTVDRLDHGLGLYLVHALVSAYDGTVTVADNHPTGTAVTVTLRAA</sequence>
<evidence type="ECO:0000313" key="7">
    <source>
        <dbReference type="EMBL" id="MFC6954006.1"/>
    </source>
</evidence>
<dbReference type="SUPFAM" id="SSF55785">
    <property type="entry name" value="PYP-like sensor domain (PAS domain)"/>
    <property type="match status" value="1"/>
</dbReference>
<dbReference type="SUPFAM" id="SSF55874">
    <property type="entry name" value="ATPase domain of HSP90 chaperone/DNA topoisomerase II/histidine kinase"/>
    <property type="match status" value="1"/>
</dbReference>
<dbReference type="InterPro" id="IPR013655">
    <property type="entry name" value="PAS_fold_3"/>
</dbReference>
<keyword evidence="5 7" id="KW-0418">Kinase</keyword>
<evidence type="ECO:0000256" key="2">
    <source>
        <dbReference type="ARBA" id="ARBA00012438"/>
    </source>
</evidence>
<keyword evidence="8" id="KW-1185">Reference proteome</keyword>
<evidence type="ECO:0000256" key="5">
    <source>
        <dbReference type="ARBA" id="ARBA00022777"/>
    </source>
</evidence>
<dbReference type="InterPro" id="IPR005467">
    <property type="entry name" value="His_kinase_dom"/>
</dbReference>
<dbReference type="InterPro" id="IPR036097">
    <property type="entry name" value="HisK_dim/P_sf"/>
</dbReference>
<gene>
    <name evidence="7" type="ORF">ACFQGB_14135</name>
</gene>
<name>A0ABD5VG10_9EURY</name>
<dbReference type="InterPro" id="IPR003594">
    <property type="entry name" value="HATPase_dom"/>
</dbReference>
<dbReference type="Gene3D" id="3.30.450.20">
    <property type="entry name" value="PAS domain"/>
    <property type="match status" value="1"/>
</dbReference>
<dbReference type="PRINTS" id="PR00344">
    <property type="entry name" value="BCTRLSENSOR"/>
</dbReference>
<proteinExistence type="predicted"/>
<dbReference type="Pfam" id="PF02518">
    <property type="entry name" value="HATPase_c"/>
    <property type="match status" value="1"/>
</dbReference>
<evidence type="ECO:0000256" key="1">
    <source>
        <dbReference type="ARBA" id="ARBA00000085"/>
    </source>
</evidence>
<evidence type="ECO:0000256" key="3">
    <source>
        <dbReference type="ARBA" id="ARBA00022553"/>
    </source>
</evidence>
<comment type="catalytic activity">
    <reaction evidence="1">
        <text>ATP + protein L-histidine = ADP + protein N-phospho-L-histidine.</text>
        <dbReference type="EC" id="2.7.13.3"/>
    </reaction>
</comment>
<dbReference type="SMART" id="SM00387">
    <property type="entry name" value="HATPase_c"/>
    <property type="match status" value="1"/>
</dbReference>
<dbReference type="Gene3D" id="3.30.565.10">
    <property type="entry name" value="Histidine kinase-like ATPase, C-terminal domain"/>
    <property type="match status" value="1"/>
</dbReference>
<dbReference type="InterPro" id="IPR052162">
    <property type="entry name" value="Sensor_kinase/Photoreceptor"/>
</dbReference>
<dbReference type="PANTHER" id="PTHR43304:SF1">
    <property type="entry name" value="PAC DOMAIN-CONTAINING PROTEIN"/>
    <property type="match status" value="1"/>
</dbReference>
<evidence type="ECO:0000256" key="4">
    <source>
        <dbReference type="ARBA" id="ARBA00022679"/>
    </source>
</evidence>
<evidence type="ECO:0000259" key="6">
    <source>
        <dbReference type="PROSITE" id="PS50109"/>
    </source>
</evidence>
<feature type="domain" description="Histidine kinase" evidence="6">
    <location>
        <begin position="145"/>
        <end position="352"/>
    </location>
</feature>
<dbReference type="RefSeq" id="WP_336350951.1">
    <property type="nucleotide sequence ID" value="NZ_JAZAQL010000002.1"/>
</dbReference>
<keyword evidence="4" id="KW-0808">Transferase</keyword>
<reference evidence="7 8" key="1">
    <citation type="journal article" date="2019" name="Int. J. Syst. Evol. Microbiol.">
        <title>The Global Catalogue of Microorganisms (GCM) 10K type strain sequencing project: providing services to taxonomists for standard genome sequencing and annotation.</title>
        <authorList>
            <consortium name="The Broad Institute Genomics Platform"/>
            <consortium name="The Broad Institute Genome Sequencing Center for Infectious Disease"/>
            <person name="Wu L."/>
            <person name="Ma J."/>
        </authorList>
    </citation>
    <scope>NUCLEOTIDE SEQUENCE [LARGE SCALE GENOMIC DNA]</scope>
    <source>
        <strain evidence="7 8">GX26</strain>
    </source>
</reference>
<dbReference type="InterPro" id="IPR035965">
    <property type="entry name" value="PAS-like_dom_sf"/>
</dbReference>
<dbReference type="Proteomes" id="UP001596395">
    <property type="component" value="Unassembled WGS sequence"/>
</dbReference>
<dbReference type="SUPFAM" id="SSF47384">
    <property type="entry name" value="Homodimeric domain of signal transducing histidine kinase"/>
    <property type="match status" value="1"/>
</dbReference>
<dbReference type="PANTHER" id="PTHR43304">
    <property type="entry name" value="PHYTOCHROME-LIKE PROTEIN CPH1"/>
    <property type="match status" value="1"/>
</dbReference>
<dbReference type="GO" id="GO:0004673">
    <property type="term" value="F:protein histidine kinase activity"/>
    <property type="evidence" value="ECO:0007669"/>
    <property type="project" value="UniProtKB-EC"/>
</dbReference>
<protein>
    <recommendedName>
        <fullName evidence="2">histidine kinase</fullName>
        <ecNumber evidence="2">2.7.13.3</ecNumber>
    </recommendedName>
</protein>
<accession>A0ABD5VG10</accession>
<organism evidence="7 8">
    <name type="scientific">Halorubellus litoreus</name>
    <dbReference type="NCBI Taxonomy" id="755308"/>
    <lineage>
        <taxon>Archaea</taxon>
        <taxon>Methanobacteriati</taxon>
        <taxon>Methanobacteriota</taxon>
        <taxon>Stenosarchaea group</taxon>
        <taxon>Halobacteria</taxon>
        <taxon>Halobacteriales</taxon>
        <taxon>Halorubellaceae</taxon>
        <taxon>Halorubellus</taxon>
    </lineage>
</organism>